<dbReference type="InterPro" id="IPR001249">
    <property type="entry name" value="AcCoA_biotinCC"/>
</dbReference>
<dbReference type="GO" id="GO:0006633">
    <property type="term" value="P:fatty acid biosynthetic process"/>
    <property type="evidence" value="ECO:0007669"/>
    <property type="project" value="UniProtKB-KW"/>
</dbReference>
<dbReference type="AlphaFoldDB" id="A0AAF0CTR9"/>
<dbReference type="SUPFAM" id="SSF51230">
    <property type="entry name" value="Single hybrid motif"/>
    <property type="match status" value="1"/>
</dbReference>
<dbReference type="PANTHER" id="PTHR45266:SF3">
    <property type="entry name" value="OXALOACETATE DECARBOXYLASE ALPHA CHAIN"/>
    <property type="match status" value="1"/>
</dbReference>
<keyword evidence="3" id="KW-0275">Fatty acid biosynthesis</keyword>
<dbReference type="KEGG" id="vie:OL234_07460"/>
<evidence type="ECO:0000313" key="5">
    <source>
        <dbReference type="EMBL" id="WEG72815.1"/>
    </source>
</evidence>
<sequence>MTITELKELLTQFDESNVRELEFSDNNSSLYLNKNKQSKYQSFKEEKSIGSDNQIDQSDGTFFHKTSQETQEESVSVDFPIATGEAITSPLVGMVYTSPAPEEPSFVSVGQQVTKGQTLCIVEAMKIMNDIPSPITGTITAVLIKNDTMVEYGQPLFEISQEVN</sequence>
<dbReference type="NCBIfam" id="TIGR00531">
    <property type="entry name" value="BCCP"/>
    <property type="match status" value="1"/>
</dbReference>
<evidence type="ECO:0000256" key="2">
    <source>
        <dbReference type="ARBA" id="ARBA00023267"/>
    </source>
</evidence>
<dbReference type="InterPro" id="IPR011053">
    <property type="entry name" value="Single_hybrid_motif"/>
</dbReference>
<evidence type="ECO:0000256" key="1">
    <source>
        <dbReference type="ARBA" id="ARBA00017562"/>
    </source>
</evidence>
<comment type="function">
    <text evidence="3">This protein is a component of the acetyl coenzyme A carboxylase complex; first, biotin carboxylase catalyzes the carboxylation of the carrier protein and then the transcarboxylase transfers the carboxyl group to form malonyl-CoA.</text>
</comment>
<accession>A0AAF0CTR9</accession>
<keyword evidence="3" id="KW-0443">Lipid metabolism</keyword>
<dbReference type="InterPro" id="IPR050709">
    <property type="entry name" value="Biotin_Carboxyl_Carrier/Decarb"/>
</dbReference>
<protein>
    <recommendedName>
        <fullName evidence="1 3">Biotin carboxyl carrier protein of acetyl-CoA carboxylase</fullName>
    </recommendedName>
</protein>
<dbReference type="RefSeq" id="WP_275468618.1">
    <property type="nucleotide sequence ID" value="NZ_CP110232.1"/>
</dbReference>
<proteinExistence type="predicted"/>
<keyword evidence="6" id="KW-1185">Reference proteome</keyword>
<dbReference type="EMBL" id="CP110232">
    <property type="protein sequence ID" value="WEG72815.1"/>
    <property type="molecule type" value="Genomic_DNA"/>
</dbReference>
<dbReference type="GO" id="GO:0003989">
    <property type="term" value="F:acetyl-CoA carboxylase activity"/>
    <property type="evidence" value="ECO:0007669"/>
    <property type="project" value="InterPro"/>
</dbReference>
<dbReference type="GO" id="GO:0009317">
    <property type="term" value="C:acetyl-CoA carboxylase complex"/>
    <property type="evidence" value="ECO:0007669"/>
    <property type="project" value="InterPro"/>
</dbReference>
<dbReference type="Proteomes" id="UP001179647">
    <property type="component" value="Chromosome"/>
</dbReference>
<evidence type="ECO:0000313" key="6">
    <source>
        <dbReference type="Proteomes" id="UP001179647"/>
    </source>
</evidence>
<name>A0AAF0CTR9_9ENTE</name>
<comment type="pathway">
    <text evidence="3">Lipid metabolism; fatty acid biosynthesis.</text>
</comment>
<evidence type="ECO:0000256" key="3">
    <source>
        <dbReference type="RuleBase" id="RU364072"/>
    </source>
</evidence>
<dbReference type="PRINTS" id="PR01071">
    <property type="entry name" value="ACOABIOTINCC"/>
</dbReference>
<dbReference type="InterPro" id="IPR000089">
    <property type="entry name" value="Biotin_lipoyl"/>
</dbReference>
<keyword evidence="3" id="KW-0276">Fatty acid metabolism</keyword>
<keyword evidence="3" id="KW-0444">Lipid biosynthesis</keyword>
<dbReference type="PANTHER" id="PTHR45266">
    <property type="entry name" value="OXALOACETATE DECARBOXYLASE ALPHA CHAIN"/>
    <property type="match status" value="1"/>
</dbReference>
<feature type="domain" description="Lipoyl-binding" evidence="4">
    <location>
        <begin position="84"/>
        <end position="160"/>
    </location>
</feature>
<keyword evidence="5" id="KW-0436">Ligase</keyword>
<dbReference type="CDD" id="cd06850">
    <property type="entry name" value="biotinyl_domain"/>
    <property type="match status" value="1"/>
</dbReference>
<dbReference type="Pfam" id="PF00364">
    <property type="entry name" value="Biotin_lipoyl"/>
    <property type="match status" value="1"/>
</dbReference>
<dbReference type="Gene3D" id="2.40.50.100">
    <property type="match status" value="1"/>
</dbReference>
<dbReference type="FunFam" id="2.40.50.100:FF:000003">
    <property type="entry name" value="Acetyl-CoA carboxylase biotin carboxyl carrier protein"/>
    <property type="match status" value="1"/>
</dbReference>
<keyword evidence="2 3" id="KW-0092">Biotin</keyword>
<gene>
    <name evidence="5" type="primary">accB</name>
    <name evidence="5" type="ORF">OL234_07460</name>
</gene>
<dbReference type="PROSITE" id="PS50968">
    <property type="entry name" value="BIOTINYL_LIPOYL"/>
    <property type="match status" value="1"/>
</dbReference>
<organism evidence="5 6">
    <name type="scientific">Vagococcus intermedius</name>
    <dbReference type="NCBI Taxonomy" id="2991418"/>
    <lineage>
        <taxon>Bacteria</taxon>
        <taxon>Bacillati</taxon>
        <taxon>Bacillota</taxon>
        <taxon>Bacilli</taxon>
        <taxon>Lactobacillales</taxon>
        <taxon>Enterococcaceae</taxon>
        <taxon>Vagococcus</taxon>
    </lineage>
</organism>
<evidence type="ECO:0000259" key="4">
    <source>
        <dbReference type="PROSITE" id="PS50968"/>
    </source>
</evidence>
<reference evidence="5" key="1">
    <citation type="submission" date="2022-10" db="EMBL/GenBank/DDBJ databases">
        <title>Vagococcus sp. isolated from poultry meat.</title>
        <authorList>
            <person name="Johansson P."/>
            <person name="Bjorkroth J."/>
        </authorList>
    </citation>
    <scope>NUCLEOTIDE SEQUENCE</scope>
    <source>
        <strain evidence="5">STAA11</strain>
    </source>
</reference>